<evidence type="ECO:0000256" key="9">
    <source>
        <dbReference type="RuleBase" id="RU364020"/>
    </source>
</evidence>
<dbReference type="InterPro" id="IPR018011">
    <property type="entry name" value="Carb_sulfotrans_8-10"/>
</dbReference>
<feature type="transmembrane region" description="Helical" evidence="9">
    <location>
        <begin position="9"/>
        <end position="26"/>
    </location>
</feature>
<sequence length="323" mass="38096">MLLRNNEKHVLIVLLFILLMCCIIVYDKSYSDQDSDGRELRSTTGNLSNDEWDKEQTHRRSAVRDVCSNLDRFYSLDTLSHNQWLIDHLLVDVKHKALYCYIPKVACTSWKRLWFYLTGYPNAEYASDPPLPRRIMHSIAGEIFKLSNKRLQPRQFKHIVQTYKKFLIVRHPFERLVSAYRDKFESNKFDGLARKIMLLYRNSSQVPEDGSGLSFLEFIQYVTEYFGMFSYTSPGADEHWRSYGDLCHPCAIQYDYIGKYESLAEDSSHILRSLQAPDHLHLNGSSTKTSLLVDTYMNQLSSRQRQKLEFLYQTDFKMFLYNH</sequence>
<gene>
    <name evidence="11" type="ORF">MNOR_LOCUS30371</name>
</gene>
<feature type="compositionally biased region" description="Basic and acidic residues" evidence="10">
    <location>
        <begin position="32"/>
        <end position="41"/>
    </location>
</feature>
<reference evidence="11 12" key="1">
    <citation type="submission" date="2024-05" db="EMBL/GenBank/DDBJ databases">
        <authorList>
            <person name="Wallberg A."/>
        </authorList>
    </citation>
    <scope>NUCLEOTIDE SEQUENCE [LARGE SCALE GENOMIC DNA]</scope>
</reference>
<keyword evidence="6 9" id="KW-0333">Golgi apparatus</keyword>
<dbReference type="GO" id="GO:0000139">
    <property type="term" value="C:Golgi membrane"/>
    <property type="evidence" value="ECO:0007669"/>
    <property type="project" value="UniProtKB-SubCell"/>
</dbReference>
<evidence type="ECO:0000256" key="7">
    <source>
        <dbReference type="ARBA" id="ARBA00023136"/>
    </source>
</evidence>
<evidence type="ECO:0000313" key="11">
    <source>
        <dbReference type="EMBL" id="CAL4149289.1"/>
    </source>
</evidence>
<evidence type="ECO:0000256" key="4">
    <source>
        <dbReference type="ARBA" id="ARBA00022692"/>
    </source>
</evidence>
<evidence type="ECO:0000256" key="5">
    <source>
        <dbReference type="ARBA" id="ARBA00022989"/>
    </source>
</evidence>
<dbReference type="Pfam" id="PF03567">
    <property type="entry name" value="Sulfotransfer_2"/>
    <property type="match status" value="1"/>
</dbReference>
<dbReference type="EC" id="2.8.2.-" evidence="9"/>
<dbReference type="GO" id="GO:0016051">
    <property type="term" value="P:carbohydrate biosynthetic process"/>
    <property type="evidence" value="ECO:0007669"/>
    <property type="project" value="InterPro"/>
</dbReference>
<keyword evidence="9" id="KW-0735">Signal-anchor</keyword>
<evidence type="ECO:0000313" key="12">
    <source>
        <dbReference type="Proteomes" id="UP001497623"/>
    </source>
</evidence>
<evidence type="ECO:0000256" key="8">
    <source>
        <dbReference type="ARBA" id="ARBA00023180"/>
    </source>
</evidence>
<evidence type="ECO:0000256" key="3">
    <source>
        <dbReference type="ARBA" id="ARBA00022679"/>
    </source>
</evidence>
<organism evidence="11 12">
    <name type="scientific">Meganyctiphanes norvegica</name>
    <name type="common">Northern krill</name>
    <name type="synonym">Thysanopoda norvegica</name>
    <dbReference type="NCBI Taxonomy" id="48144"/>
    <lineage>
        <taxon>Eukaryota</taxon>
        <taxon>Metazoa</taxon>
        <taxon>Ecdysozoa</taxon>
        <taxon>Arthropoda</taxon>
        <taxon>Crustacea</taxon>
        <taxon>Multicrustacea</taxon>
        <taxon>Malacostraca</taxon>
        <taxon>Eumalacostraca</taxon>
        <taxon>Eucarida</taxon>
        <taxon>Euphausiacea</taxon>
        <taxon>Euphausiidae</taxon>
        <taxon>Meganyctiphanes</taxon>
    </lineage>
</organism>
<proteinExistence type="inferred from homology"/>
<accession>A0AAV2S0I2</accession>
<comment type="subcellular location">
    <subcellularLocation>
        <location evidence="1 9">Golgi apparatus membrane</location>
        <topology evidence="1 9">Single-pass type II membrane protein</topology>
    </subcellularLocation>
</comment>
<keyword evidence="12" id="KW-1185">Reference proteome</keyword>
<evidence type="ECO:0000256" key="2">
    <source>
        <dbReference type="ARBA" id="ARBA00006339"/>
    </source>
</evidence>
<keyword evidence="4 9" id="KW-0812">Transmembrane</keyword>
<comment type="similarity">
    <text evidence="2 9">Belongs to the sulfotransferase 2 family.</text>
</comment>
<dbReference type="InterPro" id="IPR005331">
    <property type="entry name" value="Sulfotransferase"/>
</dbReference>
<dbReference type="PANTHER" id="PTHR12137">
    <property type="entry name" value="CARBOHYDRATE SULFOTRANSFERASE"/>
    <property type="match status" value="1"/>
</dbReference>
<keyword evidence="8 9" id="KW-0325">Glycoprotein</keyword>
<evidence type="ECO:0000256" key="6">
    <source>
        <dbReference type="ARBA" id="ARBA00023034"/>
    </source>
</evidence>
<dbReference type="AlphaFoldDB" id="A0AAV2S0I2"/>
<keyword evidence="7 9" id="KW-0472">Membrane</keyword>
<dbReference type="PANTHER" id="PTHR12137:SF54">
    <property type="entry name" value="CARBOHYDRATE SULFOTRANSFERASE"/>
    <property type="match status" value="1"/>
</dbReference>
<dbReference type="GO" id="GO:0008146">
    <property type="term" value="F:sulfotransferase activity"/>
    <property type="evidence" value="ECO:0007669"/>
    <property type="project" value="InterPro"/>
</dbReference>
<evidence type="ECO:0000256" key="10">
    <source>
        <dbReference type="SAM" id="MobiDB-lite"/>
    </source>
</evidence>
<feature type="region of interest" description="Disordered" evidence="10">
    <location>
        <begin position="32"/>
        <end position="53"/>
    </location>
</feature>
<keyword evidence="5 9" id="KW-1133">Transmembrane helix</keyword>
<evidence type="ECO:0000256" key="1">
    <source>
        <dbReference type="ARBA" id="ARBA00004323"/>
    </source>
</evidence>
<dbReference type="EMBL" id="CAXKWB010036938">
    <property type="protein sequence ID" value="CAL4149289.1"/>
    <property type="molecule type" value="Genomic_DNA"/>
</dbReference>
<keyword evidence="9" id="KW-0119">Carbohydrate metabolism</keyword>
<name>A0AAV2S0I2_MEGNR</name>
<dbReference type="Proteomes" id="UP001497623">
    <property type="component" value="Unassembled WGS sequence"/>
</dbReference>
<comment type="caution">
    <text evidence="11">The sequence shown here is derived from an EMBL/GenBank/DDBJ whole genome shotgun (WGS) entry which is preliminary data.</text>
</comment>
<keyword evidence="3 9" id="KW-0808">Transferase</keyword>
<protein>
    <recommendedName>
        <fullName evidence="9">Carbohydrate sulfotransferase</fullName>
        <ecNumber evidence="9">2.8.2.-</ecNumber>
    </recommendedName>
</protein>